<dbReference type="EMBL" id="CAJNIZ010002875">
    <property type="protein sequence ID" value="CAE7215763.1"/>
    <property type="molecule type" value="Genomic_DNA"/>
</dbReference>
<gene>
    <name evidence="2" type="ORF">SPIL2461_LOCUS2586</name>
</gene>
<accession>A0A812JSD1</accession>
<reference evidence="2" key="1">
    <citation type="submission" date="2021-02" db="EMBL/GenBank/DDBJ databases">
        <authorList>
            <person name="Dougan E. K."/>
            <person name="Rhodes N."/>
            <person name="Thang M."/>
            <person name="Chan C."/>
        </authorList>
    </citation>
    <scope>NUCLEOTIDE SEQUENCE</scope>
</reference>
<name>A0A812JSD1_SYMPI</name>
<feature type="region of interest" description="Disordered" evidence="1">
    <location>
        <begin position="165"/>
        <end position="203"/>
    </location>
</feature>
<feature type="non-terminal residue" evidence="2">
    <location>
        <position position="1069"/>
    </location>
</feature>
<dbReference type="AlphaFoldDB" id="A0A812JSD1"/>
<feature type="region of interest" description="Disordered" evidence="1">
    <location>
        <begin position="221"/>
        <end position="264"/>
    </location>
</feature>
<evidence type="ECO:0000256" key="1">
    <source>
        <dbReference type="SAM" id="MobiDB-lite"/>
    </source>
</evidence>
<keyword evidence="3" id="KW-1185">Reference proteome</keyword>
<organism evidence="2 3">
    <name type="scientific">Symbiodinium pilosum</name>
    <name type="common">Dinoflagellate</name>
    <dbReference type="NCBI Taxonomy" id="2952"/>
    <lineage>
        <taxon>Eukaryota</taxon>
        <taxon>Sar</taxon>
        <taxon>Alveolata</taxon>
        <taxon>Dinophyceae</taxon>
        <taxon>Suessiales</taxon>
        <taxon>Symbiodiniaceae</taxon>
        <taxon>Symbiodinium</taxon>
    </lineage>
</organism>
<comment type="caution">
    <text evidence="2">The sequence shown here is derived from an EMBL/GenBank/DDBJ whole genome shotgun (WGS) entry which is preliminary data.</text>
</comment>
<evidence type="ECO:0000313" key="2">
    <source>
        <dbReference type="EMBL" id="CAE7215763.1"/>
    </source>
</evidence>
<proteinExistence type="predicted"/>
<feature type="compositionally biased region" description="Low complexity" evidence="1">
    <location>
        <begin position="221"/>
        <end position="232"/>
    </location>
</feature>
<sequence length="1069" mass="116479">VAEIGGWLVLHGSLSALDRALDADPCANHKFLEQGERLVQQKIANPGTRISKTNDLCKNENAQVVEEKRQGLRAPKRKFMTVEAYERRHGPVDASKIKTHRVNGQEIRGVDVMAAEDVGVYEYIDESLNSAQRITDLGNEEGITLSDEQNTVIFSAASQALSTTPKEGSCVVLPSSSSSSSDGRGLAAMGGDPATVADGDSDSDGYQPFASLFARLKPINAQPKAKQAAQPKPKSKARAATNKASSRESTAKQPRVVVDPDTMQSDDKEIVNKFSPLVIQLKVLDPPSHDEAGFTKWSKERVQALQDLRNQIYTKYKSLKRRKDTSVELTSSLEATLDDLASLSELLRKLAAGNPEGKHMYEKLEQMDDVQACPAIWLRAVRAAAFEDLKFMHFQQFFVQTHSLCKKHDNQEPGFFPMLASQLLQRLVKALQLPKGGVVVAETVGNIKNFVDVMVDESHIHKTQPDDIPLDKHTEVMLSLKSILDFSSPPKVVLNSLQIIKSSSQHWAAMVFVLPQGKKIIEAASLNATNKESLEGVLGVLKNADSFLHKSGLCTINAAFSVGLKSCFDGDHGDQMSALLSDLSAKEFKVLKGADKDKLSRVQALSHRAVEAIVFAAVQHDVIPYMRTLLSGISNGDAIDTGIMMLNSESALLHLSDKCGHGQEVLLERFKDLSDFANSMVAKLCGSAPELLSDRDVRSLHFTWGIKATLCADALGTCASKAQEACPDATQNVQELLCQFQTTTKEVDEAIKACLKNHLTDKSHAGVQECFAALMKVVRSNGADVSDDAVQDFRSKSESAGLVSTVLGEEEGAIVRTAIEAASLLFSCAVEYGVHVADVAASTSGHVQTLEFIKHELKLSQVDCVGAVQSLRAKVQVVDDGDVSCMQSLMDAMRKVRETEYGQIVHECHADLNSAFVEDAVVEIPEDLAKIDTYEGITKAFDQVRQHFSVAATKDISQKAEVLENCIRNAKKVAEIMDVPVENVVNLAKYEASYRSMIRWLVTGNVFVCLQSKAVTRAWQSGTKIQQKALSALQSAVKTASDYDTELPAGIQAVVTKVTQMNEVVKPAM</sequence>
<dbReference type="Proteomes" id="UP000649617">
    <property type="component" value="Unassembled WGS sequence"/>
</dbReference>
<evidence type="ECO:0000313" key="3">
    <source>
        <dbReference type="Proteomes" id="UP000649617"/>
    </source>
</evidence>
<dbReference type="OrthoDB" id="424113at2759"/>
<protein>
    <submittedName>
        <fullName evidence="2">Uncharacterized protein</fullName>
    </submittedName>
</protein>